<organism evidence="1 2">
    <name type="scientific">Arthrobacter deserti</name>
    <dbReference type="NCBI Taxonomy" id="1742687"/>
    <lineage>
        <taxon>Bacteria</taxon>
        <taxon>Bacillati</taxon>
        <taxon>Actinomycetota</taxon>
        <taxon>Actinomycetes</taxon>
        <taxon>Micrococcales</taxon>
        <taxon>Micrococcaceae</taxon>
        <taxon>Arthrobacter</taxon>
    </lineage>
</organism>
<sequence length="108" mass="12059">MTLTPVRPETAADVLSAALNGPLQDNEAFARHQERNLRPDVVRELGRRIEEAGVEYIYYALPTIGSRMVAKMVPANHFRRNLQKGIAFHRTALSDLQNDRYGNLIGGG</sequence>
<gene>
    <name evidence="1" type="ORF">HER39_16950</name>
</gene>
<keyword evidence="2" id="KW-1185">Reference proteome</keyword>
<evidence type="ECO:0000313" key="1">
    <source>
        <dbReference type="EMBL" id="NKX52225.1"/>
    </source>
</evidence>
<evidence type="ECO:0000313" key="2">
    <source>
        <dbReference type="Proteomes" id="UP000523795"/>
    </source>
</evidence>
<accession>A0ABX1JSD4</accession>
<feature type="non-terminal residue" evidence="1">
    <location>
        <position position="108"/>
    </location>
</feature>
<proteinExistence type="predicted"/>
<reference evidence="1 2" key="1">
    <citation type="submission" date="2020-04" db="EMBL/GenBank/DDBJ databases">
        <authorList>
            <person name="Liu S."/>
        </authorList>
    </citation>
    <scope>NUCLEOTIDE SEQUENCE [LARGE SCALE GENOMIC DNA]</scope>
    <source>
        <strain evidence="1 2">CGMCC 1.15091</strain>
    </source>
</reference>
<dbReference type="Proteomes" id="UP000523795">
    <property type="component" value="Unassembled WGS sequence"/>
</dbReference>
<comment type="caution">
    <text evidence="1">The sequence shown here is derived from an EMBL/GenBank/DDBJ whole genome shotgun (WGS) entry which is preliminary data.</text>
</comment>
<dbReference type="EMBL" id="JAAZSR010000451">
    <property type="protein sequence ID" value="NKX52225.1"/>
    <property type="molecule type" value="Genomic_DNA"/>
</dbReference>
<name>A0ABX1JSD4_9MICC</name>
<protein>
    <submittedName>
        <fullName evidence="1">Glutamine synthetase</fullName>
    </submittedName>
</protein>